<gene>
    <name evidence="1" type="ORF">IAR55_006808</name>
</gene>
<accession>A0AAW0YTC2</accession>
<reference evidence="1 2" key="1">
    <citation type="journal article" date="2024" name="bioRxiv">
        <title>Comparative genomics of Cryptococcus and Kwoniella reveals pathogenesis evolution and contrasting karyotype dynamics via intercentromeric recombination or chromosome fusion.</title>
        <authorList>
            <person name="Coelho M.A."/>
            <person name="David-Palma M."/>
            <person name="Shea T."/>
            <person name="Bowers K."/>
            <person name="McGinley-Smith S."/>
            <person name="Mohammad A.W."/>
            <person name="Gnirke A."/>
            <person name="Yurkov A.M."/>
            <person name="Nowrousian M."/>
            <person name="Sun S."/>
            <person name="Cuomo C.A."/>
            <person name="Heitman J."/>
        </authorList>
    </citation>
    <scope>NUCLEOTIDE SEQUENCE [LARGE SCALE GENOMIC DNA]</scope>
    <source>
        <strain evidence="1 2">CBS 13917</strain>
    </source>
</reference>
<dbReference type="RefSeq" id="XP_066799579.1">
    <property type="nucleotide sequence ID" value="XM_066949887.1"/>
</dbReference>
<dbReference type="EMBL" id="JBCAWK010000014">
    <property type="protein sequence ID" value="KAK8844015.1"/>
    <property type="molecule type" value="Genomic_DNA"/>
</dbReference>
<protein>
    <submittedName>
        <fullName evidence="1">Uncharacterized protein</fullName>
    </submittedName>
</protein>
<name>A0AAW0YTC2_9TREE</name>
<comment type="caution">
    <text evidence="1">The sequence shown here is derived from an EMBL/GenBank/DDBJ whole genome shotgun (WGS) entry which is preliminary data.</text>
</comment>
<dbReference type="AlphaFoldDB" id="A0AAW0YTC2"/>
<dbReference type="Proteomes" id="UP001388673">
    <property type="component" value="Unassembled WGS sequence"/>
</dbReference>
<organism evidence="1 2">
    <name type="scientific">Kwoniella newhampshirensis</name>
    <dbReference type="NCBI Taxonomy" id="1651941"/>
    <lineage>
        <taxon>Eukaryota</taxon>
        <taxon>Fungi</taxon>
        <taxon>Dikarya</taxon>
        <taxon>Basidiomycota</taxon>
        <taxon>Agaricomycotina</taxon>
        <taxon>Tremellomycetes</taxon>
        <taxon>Tremellales</taxon>
        <taxon>Cryptococcaceae</taxon>
        <taxon>Kwoniella</taxon>
    </lineage>
</organism>
<keyword evidence="2" id="KW-1185">Reference proteome</keyword>
<evidence type="ECO:0000313" key="2">
    <source>
        <dbReference type="Proteomes" id="UP001388673"/>
    </source>
</evidence>
<evidence type="ECO:0000313" key="1">
    <source>
        <dbReference type="EMBL" id="KAK8844015.1"/>
    </source>
</evidence>
<dbReference type="KEGG" id="kne:92184066"/>
<sequence length="129" mass="14141">MNGAPCDTLLLLPIHRSNITFAFDIPYDTAAHPHISGIDCYPAMSTSMHTQLRDDHARRNRDIEITYDSSSTLDQDAVQLANLGYKSALARRWGQAESFAAAFCAMNFIACVRSYIFLGISAGGPAAVW</sequence>
<proteinExistence type="predicted"/>
<dbReference type="GeneID" id="92184066"/>